<keyword evidence="5" id="KW-1185">Reference proteome</keyword>
<dbReference type="GO" id="GO:0006446">
    <property type="term" value="P:regulation of translational initiation"/>
    <property type="evidence" value="ECO:0007669"/>
    <property type="project" value="TreeGrafter"/>
</dbReference>
<evidence type="ECO:0000259" key="3">
    <source>
        <dbReference type="Pfam" id="PF09186"/>
    </source>
</evidence>
<dbReference type="InterPro" id="IPR015269">
    <property type="entry name" value="UPF0029_Impact_C"/>
</dbReference>
<reference evidence="5" key="1">
    <citation type="submission" date="2022-10" db="EMBL/GenBank/DDBJ databases">
        <title>A novel bacterium of genus Hazenella, isolated from South China Sea.</title>
        <authorList>
            <person name="Huang H."/>
            <person name="Mo K."/>
            <person name="Hu Y."/>
        </authorList>
    </citation>
    <scope>NUCLEOTIDE SEQUENCE [LARGE SCALE GENOMIC DNA]</scope>
    <source>
        <strain evidence="5">IB182357</strain>
    </source>
</reference>
<comment type="caution">
    <text evidence="4">The sequence shown here is derived from an EMBL/GenBank/DDBJ whole genome shotgun (WGS) entry which is preliminary data.</text>
</comment>
<sequence length="211" mass="23965">MDPTSYFTIGSSCETEIVIQKSRFICHAKPAQTESEAQAFIKEISKKYWDAAHNCYAYRITDLIQKASDDGEPSGTAGRPMLDVCAHKQLQFTTVVITRYFGGIKLGTGGLVRAYSHGTSAVLEKAGIVQSIPLQAFTLQFSYTFMGKMEYELHQTNWYLESPQFTDHIQWVIWVPLEDIQTFESKVLIWTHGQAHFKKGRIAYKNIPLRS</sequence>
<proteinExistence type="inferred from homology"/>
<dbReference type="Gene3D" id="3.30.70.240">
    <property type="match status" value="1"/>
</dbReference>
<dbReference type="Gene3D" id="3.30.230.30">
    <property type="entry name" value="Impact, N-terminal domain"/>
    <property type="match status" value="1"/>
</dbReference>
<name>A0A926NBC0_9BACL</name>
<accession>A0A926NBC0</accession>
<organism evidence="4 5">
    <name type="scientific">Polycladospora coralii</name>
    <dbReference type="NCBI Taxonomy" id="2771432"/>
    <lineage>
        <taxon>Bacteria</taxon>
        <taxon>Bacillati</taxon>
        <taxon>Bacillota</taxon>
        <taxon>Bacilli</taxon>
        <taxon>Bacillales</taxon>
        <taxon>Thermoactinomycetaceae</taxon>
        <taxon>Polycladospora</taxon>
    </lineage>
</organism>
<gene>
    <name evidence="4" type="ORF">IC620_07390</name>
</gene>
<dbReference type="AlphaFoldDB" id="A0A926NBC0"/>
<dbReference type="SUPFAM" id="SSF54980">
    <property type="entry name" value="EF-G C-terminal domain-like"/>
    <property type="match status" value="1"/>
</dbReference>
<dbReference type="PANTHER" id="PTHR16301">
    <property type="entry name" value="IMPACT-RELATED"/>
    <property type="match status" value="1"/>
</dbReference>
<dbReference type="NCBIfam" id="TIGR00257">
    <property type="entry name" value="IMPACT_YIGZ"/>
    <property type="match status" value="1"/>
</dbReference>
<protein>
    <submittedName>
        <fullName evidence="4">YigZ family protein</fullName>
    </submittedName>
</protein>
<dbReference type="SUPFAM" id="SSF54211">
    <property type="entry name" value="Ribosomal protein S5 domain 2-like"/>
    <property type="match status" value="1"/>
</dbReference>
<dbReference type="InterPro" id="IPR035647">
    <property type="entry name" value="EFG_III/V"/>
</dbReference>
<feature type="domain" description="Impact N-terminal" evidence="2">
    <location>
        <begin position="20"/>
        <end position="122"/>
    </location>
</feature>
<dbReference type="PANTHER" id="PTHR16301:SF20">
    <property type="entry name" value="IMPACT FAMILY MEMBER YIGZ"/>
    <property type="match status" value="1"/>
</dbReference>
<evidence type="ECO:0000259" key="2">
    <source>
        <dbReference type="Pfam" id="PF01205"/>
    </source>
</evidence>
<evidence type="ECO:0000313" key="4">
    <source>
        <dbReference type="EMBL" id="MBD1372185.1"/>
    </source>
</evidence>
<dbReference type="Proteomes" id="UP000661691">
    <property type="component" value="Unassembled WGS sequence"/>
</dbReference>
<dbReference type="InterPro" id="IPR015796">
    <property type="entry name" value="Impact_YigZ-like"/>
</dbReference>
<dbReference type="InterPro" id="IPR001498">
    <property type="entry name" value="Impact_N"/>
</dbReference>
<dbReference type="Pfam" id="PF09186">
    <property type="entry name" value="DUF1949"/>
    <property type="match status" value="1"/>
</dbReference>
<feature type="domain" description="UPF0029" evidence="3">
    <location>
        <begin position="139"/>
        <end position="194"/>
    </location>
</feature>
<evidence type="ECO:0000313" key="5">
    <source>
        <dbReference type="Proteomes" id="UP000661691"/>
    </source>
</evidence>
<dbReference type="GO" id="GO:0005737">
    <property type="term" value="C:cytoplasm"/>
    <property type="evidence" value="ECO:0007669"/>
    <property type="project" value="TreeGrafter"/>
</dbReference>
<dbReference type="InterPro" id="IPR036956">
    <property type="entry name" value="Impact_N_sf"/>
</dbReference>
<dbReference type="Pfam" id="PF01205">
    <property type="entry name" value="Impact_N"/>
    <property type="match status" value="1"/>
</dbReference>
<dbReference type="RefSeq" id="WP_191141890.1">
    <property type="nucleotide sequence ID" value="NZ_JACXAH010000008.1"/>
</dbReference>
<comment type="similarity">
    <text evidence="1">Belongs to the IMPACT family.</text>
</comment>
<dbReference type="EMBL" id="JACXAH010000008">
    <property type="protein sequence ID" value="MBD1372185.1"/>
    <property type="molecule type" value="Genomic_DNA"/>
</dbReference>
<dbReference type="InterPro" id="IPR020568">
    <property type="entry name" value="Ribosomal_Su5_D2-typ_SF"/>
</dbReference>
<dbReference type="InterPro" id="IPR023582">
    <property type="entry name" value="Impact"/>
</dbReference>
<evidence type="ECO:0000256" key="1">
    <source>
        <dbReference type="ARBA" id="ARBA00007665"/>
    </source>
</evidence>